<name>A0A4R7D7C2_9SPHI</name>
<dbReference type="Proteomes" id="UP000294752">
    <property type="component" value="Unassembled WGS sequence"/>
</dbReference>
<comment type="caution">
    <text evidence="2">The sequence shown here is derived from an EMBL/GenBank/DDBJ whole genome shotgun (WGS) entry which is preliminary data.</text>
</comment>
<sequence length="222" mass="25671">MADFSKQLSKYMPEAAAPIISAWINDTGCRFRISRSRRTKLGDYTAPFRGDTHKISINHDLNTYAFLITTIHEFAHLKTWQRYKHSVKPHGVEWKSSYKELMQPFLGLAIFPTDVQQAIVRYMENPAASSCTDLNLYRILRRYDEAVDSGASTIEAIQEGSVFRIKGGRIFQKKERLRKRYKCVELATDKVYLFHPIAEVFLLQENPVQPGSLPIFKQHNTK</sequence>
<proteinExistence type="predicted"/>
<evidence type="ECO:0000313" key="3">
    <source>
        <dbReference type="Proteomes" id="UP000294752"/>
    </source>
</evidence>
<dbReference type="GO" id="GO:0006950">
    <property type="term" value="P:response to stress"/>
    <property type="evidence" value="ECO:0007669"/>
    <property type="project" value="UniProtKB-ARBA"/>
</dbReference>
<feature type="domain" description="SprT-like" evidence="1">
    <location>
        <begin position="28"/>
        <end position="104"/>
    </location>
</feature>
<reference evidence="2 3" key="1">
    <citation type="submission" date="2019-03" db="EMBL/GenBank/DDBJ databases">
        <title>Genomic Encyclopedia of Type Strains, Phase III (KMG-III): the genomes of soil and plant-associated and newly described type strains.</title>
        <authorList>
            <person name="Whitman W."/>
        </authorList>
    </citation>
    <scope>NUCLEOTIDE SEQUENCE [LARGE SCALE GENOMIC DNA]</scope>
    <source>
        <strain evidence="2 3">CGMCC 1.12801</strain>
    </source>
</reference>
<dbReference type="Pfam" id="PF10263">
    <property type="entry name" value="SprT-like"/>
    <property type="match status" value="1"/>
</dbReference>
<accession>A0A4R7D7C2</accession>
<dbReference type="RefSeq" id="WP_133639535.1">
    <property type="nucleotide sequence ID" value="NZ_SNZV01000002.1"/>
</dbReference>
<dbReference type="AlphaFoldDB" id="A0A4R7D7C2"/>
<organism evidence="2 3">
    <name type="scientific">Sphingobacterium paludis</name>
    <dbReference type="NCBI Taxonomy" id="1476465"/>
    <lineage>
        <taxon>Bacteria</taxon>
        <taxon>Pseudomonadati</taxon>
        <taxon>Bacteroidota</taxon>
        <taxon>Sphingobacteriia</taxon>
        <taxon>Sphingobacteriales</taxon>
        <taxon>Sphingobacteriaceae</taxon>
        <taxon>Sphingobacterium</taxon>
    </lineage>
</organism>
<dbReference type="EMBL" id="SNZV01000002">
    <property type="protein sequence ID" value="TDS16282.1"/>
    <property type="molecule type" value="Genomic_DNA"/>
</dbReference>
<keyword evidence="3" id="KW-1185">Reference proteome</keyword>
<dbReference type="OrthoDB" id="267364at2"/>
<evidence type="ECO:0000259" key="1">
    <source>
        <dbReference type="Pfam" id="PF10263"/>
    </source>
</evidence>
<gene>
    <name evidence="2" type="ORF">B0I21_102609</name>
</gene>
<evidence type="ECO:0000313" key="2">
    <source>
        <dbReference type="EMBL" id="TDS16282.1"/>
    </source>
</evidence>
<protein>
    <submittedName>
        <fullName evidence="2">SprT-like family protein</fullName>
    </submittedName>
</protein>
<dbReference type="InterPro" id="IPR006640">
    <property type="entry name" value="SprT-like_domain"/>
</dbReference>